<evidence type="ECO:0000259" key="1">
    <source>
        <dbReference type="Pfam" id="PF04321"/>
    </source>
</evidence>
<dbReference type="NCBIfam" id="TIGR01214">
    <property type="entry name" value="rmlD"/>
    <property type="match status" value="1"/>
</dbReference>
<dbReference type="InterPro" id="IPR036291">
    <property type="entry name" value="NAD(P)-bd_dom_sf"/>
</dbReference>
<comment type="caution">
    <text evidence="2">The sequence shown here is derived from an EMBL/GenBank/DDBJ whole genome shotgun (WGS) entry which is preliminary data.</text>
</comment>
<dbReference type="Proteomes" id="UP000054598">
    <property type="component" value="Unassembled WGS sequence"/>
</dbReference>
<sequence length="290" mass="32309">MRVLITGGSGLLGSKIAEISMDRGYEVISGYVEHRPQIGEGLKLDLADPGEVRRAVIDSEPDIIFHAAALTDVDKCEIERDLAMKINARGTELVRDVAREMGAFLVYSSTDYVFDGNRGYYREDDPTNPVNCYGQTKLLGEAGCDCVARTSVIYGSRPARGKVNFALWLIERLRAGDKIKIVTDQYITPTLNTNLAKMMLEVGERRLEGTYHMAGATRISRYDFAVEIAKEFGLDAGLIAQSKMSEMNWRAKRPIDSSLETKKAARILEEKPLPLKESLRILRAEIGRTD</sequence>
<dbReference type="Gene3D" id="3.40.50.720">
    <property type="entry name" value="NAD(P)-binding Rossmann-like Domain"/>
    <property type="match status" value="1"/>
</dbReference>
<dbReference type="Gene3D" id="3.90.25.10">
    <property type="entry name" value="UDP-galactose 4-epimerase, domain 1"/>
    <property type="match status" value="1"/>
</dbReference>
<accession>A0A101IX64</accession>
<dbReference type="Pfam" id="PF04321">
    <property type="entry name" value="RmlD_sub_bind"/>
    <property type="match status" value="1"/>
</dbReference>
<dbReference type="AlphaFoldDB" id="A0A101IX64"/>
<proteinExistence type="predicted"/>
<dbReference type="PATRIC" id="fig|2198.3.peg.383"/>
<evidence type="ECO:0000313" key="3">
    <source>
        <dbReference type="Proteomes" id="UP000054598"/>
    </source>
</evidence>
<dbReference type="SUPFAM" id="SSF51735">
    <property type="entry name" value="NAD(P)-binding Rossmann-fold domains"/>
    <property type="match status" value="1"/>
</dbReference>
<protein>
    <submittedName>
        <fullName evidence="2">dTDP-4-dehydrorhamnose reductase</fullName>
    </submittedName>
</protein>
<dbReference type="PANTHER" id="PTHR10491">
    <property type="entry name" value="DTDP-4-DEHYDRORHAMNOSE REDUCTASE"/>
    <property type="match status" value="1"/>
</dbReference>
<gene>
    <name evidence="2" type="ORF">XE10_0572</name>
</gene>
<dbReference type="EMBL" id="LGHE01000043">
    <property type="protein sequence ID" value="KUL03007.1"/>
    <property type="molecule type" value="Genomic_DNA"/>
</dbReference>
<feature type="domain" description="RmlD-like substrate binding" evidence="1">
    <location>
        <begin position="1"/>
        <end position="280"/>
    </location>
</feature>
<dbReference type="PANTHER" id="PTHR10491:SF4">
    <property type="entry name" value="METHIONINE ADENOSYLTRANSFERASE 2 SUBUNIT BETA"/>
    <property type="match status" value="1"/>
</dbReference>
<name>A0A101IX64_9EURY</name>
<dbReference type="CDD" id="cd05254">
    <property type="entry name" value="dTDP_HR_like_SDR_e"/>
    <property type="match status" value="1"/>
</dbReference>
<organism evidence="2 3">
    <name type="scientific">Methanoculleus marisnigri</name>
    <dbReference type="NCBI Taxonomy" id="2198"/>
    <lineage>
        <taxon>Archaea</taxon>
        <taxon>Methanobacteriati</taxon>
        <taxon>Methanobacteriota</taxon>
        <taxon>Stenosarchaea group</taxon>
        <taxon>Methanomicrobia</taxon>
        <taxon>Methanomicrobiales</taxon>
        <taxon>Methanomicrobiaceae</taxon>
        <taxon>Methanoculleus</taxon>
    </lineage>
</organism>
<dbReference type="InterPro" id="IPR005913">
    <property type="entry name" value="dTDP_dehydrorham_reduct"/>
</dbReference>
<reference evidence="3" key="1">
    <citation type="journal article" date="2015" name="MBio">
        <title>Genome-Resolved Metagenomic Analysis Reveals Roles for Candidate Phyla and Other Microbial Community Members in Biogeochemical Transformations in Oil Reservoirs.</title>
        <authorList>
            <person name="Hu P."/>
            <person name="Tom L."/>
            <person name="Singh A."/>
            <person name="Thomas B.C."/>
            <person name="Baker B.J."/>
            <person name="Piceno Y.M."/>
            <person name="Andersen G.L."/>
            <person name="Banfield J.F."/>
        </authorList>
    </citation>
    <scope>NUCLEOTIDE SEQUENCE [LARGE SCALE GENOMIC DNA]</scope>
</reference>
<dbReference type="InterPro" id="IPR029903">
    <property type="entry name" value="RmlD-like-bd"/>
</dbReference>
<evidence type="ECO:0000313" key="2">
    <source>
        <dbReference type="EMBL" id="KUL03007.1"/>
    </source>
</evidence>